<dbReference type="InterPro" id="IPR036390">
    <property type="entry name" value="WH_DNA-bd_sf"/>
</dbReference>
<dbReference type="InterPro" id="IPR036388">
    <property type="entry name" value="WH-like_DNA-bd_sf"/>
</dbReference>
<dbReference type="Gene3D" id="1.10.10.10">
    <property type="entry name" value="Winged helix-like DNA-binding domain superfamily/Winged helix DNA-binding domain"/>
    <property type="match status" value="1"/>
</dbReference>
<gene>
    <name evidence="5" type="ORF">RSIPO_03187</name>
</gene>
<keyword evidence="2" id="KW-0238">DNA-binding</keyword>
<proteinExistence type="predicted"/>
<dbReference type="SMART" id="SM00347">
    <property type="entry name" value="HTH_MARR"/>
    <property type="match status" value="1"/>
</dbReference>
<dbReference type="Pfam" id="PF12802">
    <property type="entry name" value="MarR_2"/>
    <property type="match status" value="1"/>
</dbReference>
<keyword evidence="1" id="KW-0805">Transcription regulation</keyword>
<name>A0A7U7JD46_RALSL</name>
<organism evidence="5 6">
    <name type="scientific">Ralstonia solanacearum IPO1609</name>
    <dbReference type="NCBI Taxonomy" id="564066"/>
    <lineage>
        <taxon>Bacteria</taxon>
        <taxon>Pseudomonadati</taxon>
        <taxon>Pseudomonadota</taxon>
        <taxon>Betaproteobacteria</taxon>
        <taxon>Burkholderiales</taxon>
        <taxon>Burkholderiaceae</taxon>
        <taxon>Ralstonia</taxon>
        <taxon>Ralstonia solanacearum species complex</taxon>
    </lineage>
</organism>
<dbReference type="GO" id="GO:0003677">
    <property type="term" value="F:DNA binding"/>
    <property type="evidence" value="ECO:0007669"/>
    <property type="project" value="UniProtKB-KW"/>
</dbReference>
<dbReference type="PROSITE" id="PS50995">
    <property type="entry name" value="HTH_MARR_2"/>
    <property type="match status" value="1"/>
</dbReference>
<evidence type="ECO:0000256" key="2">
    <source>
        <dbReference type="ARBA" id="ARBA00023125"/>
    </source>
</evidence>
<dbReference type="PANTHER" id="PTHR33164">
    <property type="entry name" value="TRANSCRIPTIONAL REGULATOR, MARR FAMILY"/>
    <property type="match status" value="1"/>
</dbReference>
<dbReference type="GO" id="GO:0006950">
    <property type="term" value="P:response to stress"/>
    <property type="evidence" value="ECO:0007669"/>
    <property type="project" value="TreeGrafter"/>
</dbReference>
<reference evidence="5" key="2">
    <citation type="submission" date="2022-04" db="EMBL/GenBank/DDBJ databases">
        <title>Genomic draft of R. solanacearum strain IPO1609, a phylotype IIB1/biovar 2/race 3 strain isolated from potato in Europe.</title>
        <authorList>
            <person name="Boucher C."/>
            <person name="Carrere S."/>
            <person name="Dossat C."/>
            <person name="Elbaz M."/>
            <person name="Genin S."/>
            <person name="Gouzy J."/>
            <person name="Prior P."/>
            <person name="Segurens B."/>
            <person name="Wincker P."/>
        </authorList>
    </citation>
    <scope>NUCLEOTIDE SEQUENCE</scope>
    <source>
        <strain evidence="5">IPO1609</strain>
    </source>
</reference>
<protein>
    <recommendedName>
        <fullName evidence="4">HTH marR-type domain-containing protein</fullName>
    </recommendedName>
</protein>
<dbReference type="Proteomes" id="UP000053470">
    <property type="component" value="Unassembled WGS sequence"/>
</dbReference>
<keyword evidence="3" id="KW-0804">Transcription</keyword>
<keyword evidence="6" id="KW-1185">Reference proteome</keyword>
<dbReference type="SUPFAM" id="SSF46785">
    <property type="entry name" value="Winged helix' DNA-binding domain"/>
    <property type="match status" value="1"/>
</dbReference>
<evidence type="ECO:0000259" key="4">
    <source>
        <dbReference type="PROSITE" id="PS50995"/>
    </source>
</evidence>
<dbReference type="InterPro" id="IPR000835">
    <property type="entry name" value="HTH_MarR-typ"/>
</dbReference>
<dbReference type="InterPro" id="IPR039422">
    <property type="entry name" value="MarR/SlyA-like"/>
</dbReference>
<reference evidence="5" key="1">
    <citation type="submission" date="2014-11" db="EMBL/GenBank/DDBJ databases">
        <authorList>
            <person name="Genoscope - CEA"/>
        </authorList>
    </citation>
    <scope>NUCLEOTIDE SEQUENCE</scope>
    <source>
        <strain evidence="5">IPO1609</strain>
    </source>
</reference>
<dbReference type="RefSeq" id="WP_003262846.1">
    <property type="nucleotide sequence ID" value="NZ_LN651281.1"/>
</dbReference>
<evidence type="ECO:0000313" key="5">
    <source>
        <dbReference type="EMBL" id="CEJ16488.1"/>
    </source>
</evidence>
<dbReference type="GO" id="GO:0003700">
    <property type="term" value="F:DNA-binding transcription factor activity"/>
    <property type="evidence" value="ECO:0007669"/>
    <property type="project" value="InterPro"/>
</dbReference>
<dbReference type="EMBL" id="LN651281">
    <property type="protein sequence ID" value="CEJ16488.1"/>
    <property type="molecule type" value="Genomic_DNA"/>
</dbReference>
<evidence type="ECO:0000256" key="3">
    <source>
        <dbReference type="ARBA" id="ARBA00023163"/>
    </source>
</evidence>
<dbReference type="PROSITE" id="PS01117">
    <property type="entry name" value="HTH_MARR_1"/>
    <property type="match status" value="1"/>
</dbReference>
<dbReference type="InterPro" id="IPR023187">
    <property type="entry name" value="Tscrpt_reg_MarR-type_CS"/>
</dbReference>
<dbReference type="AlphaFoldDB" id="A0A7U7JD46"/>
<sequence length="203" mass="22824">MSRPRKTASALATRATGHHKVVQALGDARIGLEARAHADDHMDLKIWLRLLACSTQIEQQIRQRLRARFNTTLPRFDYLAQLDRHPDGLRMNVLSRYLMVTGGNVTGLTDQLEKEGLVKREADPDDRRSFRVRLTQAGRRHFAEMAAEHERWLAGMFDGLGAANKDALYAQLGNLRVHLARRETELNASDAPTVPISASPSRP</sequence>
<dbReference type="PANTHER" id="PTHR33164:SF43">
    <property type="entry name" value="HTH-TYPE TRANSCRIPTIONAL REPRESSOR YETL"/>
    <property type="match status" value="1"/>
</dbReference>
<evidence type="ECO:0000256" key="1">
    <source>
        <dbReference type="ARBA" id="ARBA00023015"/>
    </source>
</evidence>
<accession>A0A7U7JD46</accession>
<dbReference type="PRINTS" id="PR00598">
    <property type="entry name" value="HTHMARR"/>
</dbReference>
<evidence type="ECO:0000313" key="6">
    <source>
        <dbReference type="Proteomes" id="UP000053470"/>
    </source>
</evidence>
<feature type="domain" description="HTH marR-type" evidence="4">
    <location>
        <begin position="43"/>
        <end position="177"/>
    </location>
</feature>